<dbReference type="Proteomes" id="UP000283522">
    <property type="component" value="Unassembled WGS sequence"/>
</dbReference>
<dbReference type="Pfam" id="PF00106">
    <property type="entry name" value="adh_short"/>
    <property type="match status" value="1"/>
</dbReference>
<dbReference type="InterPro" id="IPR020904">
    <property type="entry name" value="Sc_DH/Rdtase_CS"/>
</dbReference>
<dbReference type="PANTHER" id="PTHR44196">
    <property type="entry name" value="DEHYDROGENASE/REDUCTASE SDR FAMILY MEMBER 7B"/>
    <property type="match status" value="1"/>
</dbReference>
<keyword evidence="4" id="KW-1185">Reference proteome</keyword>
<dbReference type="GO" id="GO:0016491">
    <property type="term" value="F:oxidoreductase activity"/>
    <property type="evidence" value="ECO:0007669"/>
    <property type="project" value="UniProtKB-KW"/>
</dbReference>
<keyword evidence="2" id="KW-0560">Oxidoreductase</keyword>
<protein>
    <submittedName>
        <fullName evidence="3">SDR family NAD(P)-dependent oxidoreductase</fullName>
    </submittedName>
</protein>
<dbReference type="OrthoDB" id="822355at2"/>
<dbReference type="GO" id="GO:0016020">
    <property type="term" value="C:membrane"/>
    <property type="evidence" value="ECO:0007669"/>
    <property type="project" value="TreeGrafter"/>
</dbReference>
<dbReference type="RefSeq" id="WP_119476270.1">
    <property type="nucleotide sequence ID" value="NZ_QXML01000001.1"/>
</dbReference>
<sequence length="275" mass="30337">MDFWDTKRIWIVGASSGIGEGLVRLLAEKGANLILSARNESKLLELKSSFPKSKIEVLSLDVEEISALPGKTSQAWQIFGGLDYVFLNAGMSVRDLVTECKLEVERKIMDINFWGPVAISKELLKLRTPENPLHLVLTSSLSGKYGVPKLAAYAASKHAIQGYFDSLRAETHGSGLFIHIVIPGFIQTNITVAGLRGDGSTSGKMQNALADGMDPIRCAKGILLGLEKEKEEFVVGGSERYTVALNRLFPGLMKVLIRSNPLQRLKKFRKTFFRK</sequence>
<dbReference type="SUPFAM" id="SSF51735">
    <property type="entry name" value="NAD(P)-binding Rossmann-fold domains"/>
    <property type="match status" value="1"/>
</dbReference>
<comment type="similarity">
    <text evidence="1">Belongs to the short-chain dehydrogenases/reductases (SDR) family.</text>
</comment>
<dbReference type="InterPro" id="IPR002347">
    <property type="entry name" value="SDR_fam"/>
</dbReference>
<name>A0A418PXK1_9BACT</name>
<dbReference type="InterPro" id="IPR036291">
    <property type="entry name" value="NAD(P)-bd_dom_sf"/>
</dbReference>
<organism evidence="3 4">
    <name type="scientific">Algoriphagus lacus</name>
    <dbReference type="NCBI Taxonomy" id="2056311"/>
    <lineage>
        <taxon>Bacteria</taxon>
        <taxon>Pseudomonadati</taxon>
        <taxon>Bacteroidota</taxon>
        <taxon>Cytophagia</taxon>
        <taxon>Cytophagales</taxon>
        <taxon>Cyclobacteriaceae</taxon>
        <taxon>Algoriphagus</taxon>
    </lineage>
</organism>
<dbReference type="Gene3D" id="3.40.50.720">
    <property type="entry name" value="NAD(P)-binding Rossmann-like Domain"/>
    <property type="match status" value="1"/>
</dbReference>
<evidence type="ECO:0000313" key="3">
    <source>
        <dbReference type="EMBL" id="RIW18792.1"/>
    </source>
</evidence>
<dbReference type="EMBL" id="QXML01000001">
    <property type="protein sequence ID" value="RIW18792.1"/>
    <property type="molecule type" value="Genomic_DNA"/>
</dbReference>
<evidence type="ECO:0000256" key="2">
    <source>
        <dbReference type="ARBA" id="ARBA00023002"/>
    </source>
</evidence>
<evidence type="ECO:0000313" key="4">
    <source>
        <dbReference type="Proteomes" id="UP000283522"/>
    </source>
</evidence>
<evidence type="ECO:0000256" key="1">
    <source>
        <dbReference type="ARBA" id="ARBA00006484"/>
    </source>
</evidence>
<reference evidence="3 4" key="1">
    <citation type="submission" date="2018-09" db="EMBL/GenBank/DDBJ databases">
        <authorList>
            <person name="Wang X."/>
            <person name="Du Z."/>
        </authorList>
    </citation>
    <scope>NUCLEOTIDE SEQUENCE [LARGE SCALE GENOMIC DNA]</scope>
    <source>
        <strain evidence="3 4">N3</strain>
    </source>
</reference>
<dbReference type="PRINTS" id="PR00081">
    <property type="entry name" value="GDHRDH"/>
</dbReference>
<dbReference type="PROSITE" id="PS00061">
    <property type="entry name" value="ADH_SHORT"/>
    <property type="match status" value="1"/>
</dbReference>
<gene>
    <name evidence="3" type="ORF">D0X99_03665</name>
</gene>
<accession>A0A418PXK1</accession>
<comment type="caution">
    <text evidence="3">The sequence shown here is derived from an EMBL/GenBank/DDBJ whole genome shotgun (WGS) entry which is preliminary data.</text>
</comment>
<proteinExistence type="inferred from homology"/>
<dbReference type="PANTHER" id="PTHR44196:SF3">
    <property type="entry name" value="SHORT CHAIN DEHYDROGENASE FAMILY PROTEIN"/>
    <property type="match status" value="1"/>
</dbReference>
<dbReference type="AlphaFoldDB" id="A0A418PXK1"/>